<dbReference type="AlphaFoldDB" id="A0A840G2P9"/>
<evidence type="ECO:0000313" key="2">
    <source>
        <dbReference type="EMBL" id="MBB4226080.1"/>
    </source>
</evidence>
<dbReference type="CDD" id="cd00093">
    <property type="entry name" value="HTH_XRE"/>
    <property type="match status" value="1"/>
</dbReference>
<dbReference type="RefSeq" id="WP_184642755.1">
    <property type="nucleotide sequence ID" value="NZ_JACIFZ010000020.1"/>
</dbReference>
<evidence type="ECO:0000259" key="1">
    <source>
        <dbReference type="PROSITE" id="PS50943"/>
    </source>
</evidence>
<dbReference type="PROSITE" id="PS50943">
    <property type="entry name" value="HTH_CROC1"/>
    <property type="match status" value="1"/>
</dbReference>
<dbReference type="InterPro" id="IPR010982">
    <property type="entry name" value="Lambda_DNA-bd_dom_sf"/>
</dbReference>
<dbReference type="InterPro" id="IPR001387">
    <property type="entry name" value="Cro/C1-type_HTH"/>
</dbReference>
<accession>A0A840G2P9</accession>
<dbReference type="EMBL" id="JACIFZ010000020">
    <property type="protein sequence ID" value="MBB4226080.1"/>
    <property type="molecule type" value="Genomic_DNA"/>
</dbReference>
<dbReference type="Gene3D" id="1.10.260.40">
    <property type="entry name" value="lambda repressor-like DNA-binding domains"/>
    <property type="match status" value="1"/>
</dbReference>
<organism evidence="2 3">
    <name type="scientific">Variovorax guangxiensis</name>
    <dbReference type="NCBI Taxonomy" id="1775474"/>
    <lineage>
        <taxon>Bacteria</taxon>
        <taxon>Pseudomonadati</taxon>
        <taxon>Pseudomonadota</taxon>
        <taxon>Betaproteobacteria</taxon>
        <taxon>Burkholderiales</taxon>
        <taxon>Comamonadaceae</taxon>
        <taxon>Variovorax</taxon>
    </lineage>
</organism>
<proteinExistence type="predicted"/>
<protein>
    <submittedName>
        <fullName evidence="2">Transcriptional regulator with XRE-family HTH domain</fullName>
    </submittedName>
</protein>
<dbReference type="GO" id="GO:0003677">
    <property type="term" value="F:DNA binding"/>
    <property type="evidence" value="ECO:0007669"/>
    <property type="project" value="InterPro"/>
</dbReference>
<sequence length="160" mass="18259">MKSRNEAVRDYISENSEIFVDARRLEAALAIRKKMQDKGLRVSDIAFRLGVAEANVSRWLRGNQNLSLDTLYRLADAMEEPIQIGFSNDDDNASHCEYQKGDWDSWSHNESVQQECWSWGGGQVVCLWEYKEALSRRTPAPFARAKSGYGMSVNELLKHA</sequence>
<dbReference type="SMART" id="SM00530">
    <property type="entry name" value="HTH_XRE"/>
    <property type="match status" value="1"/>
</dbReference>
<feature type="domain" description="HTH cro/C1-type" evidence="1">
    <location>
        <begin position="31"/>
        <end position="86"/>
    </location>
</feature>
<dbReference type="SUPFAM" id="SSF47413">
    <property type="entry name" value="lambda repressor-like DNA-binding domains"/>
    <property type="match status" value="1"/>
</dbReference>
<evidence type="ECO:0000313" key="3">
    <source>
        <dbReference type="Proteomes" id="UP000524450"/>
    </source>
</evidence>
<comment type="caution">
    <text evidence="2">The sequence shown here is derived from an EMBL/GenBank/DDBJ whole genome shotgun (WGS) entry which is preliminary data.</text>
</comment>
<gene>
    <name evidence="2" type="ORF">GGD71_006897</name>
</gene>
<reference evidence="2 3" key="1">
    <citation type="submission" date="2020-08" db="EMBL/GenBank/DDBJ databases">
        <title>Genomic Encyclopedia of Type Strains, Phase IV (KMG-V): Genome sequencing to study the core and pangenomes of soil and plant-associated prokaryotes.</title>
        <authorList>
            <person name="Whitman W."/>
        </authorList>
    </citation>
    <scope>NUCLEOTIDE SEQUENCE [LARGE SCALE GENOMIC DNA]</scope>
    <source>
        <strain evidence="2 3">34/80</strain>
    </source>
</reference>
<dbReference type="Proteomes" id="UP000524450">
    <property type="component" value="Unassembled WGS sequence"/>
</dbReference>
<name>A0A840G2P9_9BURK</name>
<dbReference type="Pfam" id="PF01381">
    <property type="entry name" value="HTH_3"/>
    <property type="match status" value="1"/>
</dbReference>